<dbReference type="Proteomes" id="UP001076464">
    <property type="component" value="Unassembled WGS sequence"/>
</dbReference>
<keyword evidence="1" id="KW-0548">Nucleotidyltransferase</keyword>
<accession>A0ACC6CAJ4</accession>
<organism evidence="1 2">
    <name type="scientific">Roseateles hydrophilus</name>
    <dbReference type="NCBI Taxonomy" id="2975054"/>
    <lineage>
        <taxon>Bacteria</taxon>
        <taxon>Pseudomonadati</taxon>
        <taxon>Pseudomonadota</taxon>
        <taxon>Betaproteobacteria</taxon>
        <taxon>Burkholderiales</taxon>
        <taxon>Sphaerotilaceae</taxon>
        <taxon>Roseateles</taxon>
    </lineage>
</organism>
<dbReference type="EC" id="2.7.7.65" evidence="1"/>
<keyword evidence="2" id="KW-1185">Reference proteome</keyword>
<reference evidence="1" key="1">
    <citation type="submission" date="2022-08" db="EMBL/GenBank/DDBJ databases">
        <title>Genome sequencing of Pelomonas sp. UHG3.</title>
        <authorList>
            <person name="So Y."/>
        </authorList>
    </citation>
    <scope>NUCLEOTIDE SEQUENCE</scope>
    <source>
        <strain evidence="1">UHG3</strain>
    </source>
</reference>
<keyword evidence="1" id="KW-0808">Transferase</keyword>
<protein>
    <submittedName>
        <fullName evidence="1">Diguanylate cyclase</fullName>
        <ecNumber evidence="1">2.7.7.65</ecNumber>
    </submittedName>
</protein>
<gene>
    <name evidence="1" type="ORF">NYO99_10810</name>
</gene>
<evidence type="ECO:0000313" key="2">
    <source>
        <dbReference type="Proteomes" id="UP001076464"/>
    </source>
</evidence>
<evidence type="ECO:0000313" key="1">
    <source>
        <dbReference type="EMBL" id="MCY4745461.1"/>
    </source>
</evidence>
<dbReference type="EMBL" id="JAPPUY010000002">
    <property type="protein sequence ID" value="MCY4745461.1"/>
    <property type="molecule type" value="Genomic_DNA"/>
</dbReference>
<comment type="caution">
    <text evidence="1">The sequence shown here is derived from an EMBL/GenBank/DDBJ whole genome shotgun (WGS) entry which is preliminary data.</text>
</comment>
<sequence length="896" mass="97867">MTSPTAWVAAAVVLALGLTLTALAVIWHQRQASAEVRSLQERQMERLQADVVKRLTMPVYGLRGARGALAALDGRLTRDAFSAYVESRDLAQEFPGVRGFGFIERVRRQELPAFMAARQVTGITPFRVQTTGDHDTLYVVTQVSPLSRNFAAWGMDEGADPVRRQAIEQAVDTGEVTLSSPVRLVQDPLKGPGFLLLLPVYQGGLDPITPAQRRLALQGLLYAPLVANELLRGLAEPSAELLNLKLSIRMPEGDYLTLLATRDGVLLAGQEASLSQPAGDFMASTVQFSLEGREFRLDTAPTRQAAMQLMGLSGVGVQAGGALLSLLLAVTVYLLAAGRTRAEQMARAMTADLARLAAVASHTTNAVFITDTARRITWVNDGFTRLTGYTADDARGRLPSELLHSELTDDDTVHGLRESMAVGQGSKAELMQRARDGRDYWVDIEIQPLLGRTGALDGFLVIQSDITTRKLAQAQAEEARQSLQDLYDNAPCAYYALDRHGLFLQINALGLQWLGCAADELIGRRSPRDFLTEPGRAVFDEAFPRFMRDGRVSGLEFDLAAPDGSTRRVSLSATAVYDKHGQYVRSRSVMFDITETHRIRQQLHQLALDQEAMLQSDLVGIAKLRERVIVWRNPALERMFGFEPGALLGAPVRRLHIDDTTDDTVGALAYPLLKAGGRFRTQVQMQRQDGSLLWVDLAGVALPGASEVWGNESLWMMVDITQSKAHEARMEHAALHDALTGLPNRLLLADRLRQAIAAAERNGHVFALAYLDLNGFKQINDHQGHDAGDEVLQAVATRLQAGLRASDTVARLGGDEFVVLLTPQQAPAEAQPVLDRLLDALTQPITLANGVTVAVGSSLGLAHYPLDGRTPDALMRHADEAMYAHKRAGRSRALQR</sequence>
<name>A0ACC6CAJ4_9BURK</name>
<proteinExistence type="predicted"/>